<dbReference type="InterPro" id="IPR002915">
    <property type="entry name" value="DeoC/FbaB/LacD_aldolase"/>
</dbReference>
<dbReference type="SUPFAM" id="SSF51569">
    <property type="entry name" value="Aldolase"/>
    <property type="match status" value="1"/>
</dbReference>
<comment type="caution">
    <text evidence="3">The sequence shown here is derived from an EMBL/GenBank/DDBJ whole genome shotgun (WGS) entry which is preliminary data.</text>
</comment>
<sequence length="328" mass="35898">ANSKGIMTMCAIDHRGALKRALNEKNPAAVSYQDIVDFKLDLCQAVAPFASAVLLDPEYGAGQAIAAGLLPGPKGLLVSIEKTGYTGDSTARITELLPGWNVKKVKKMGASAVKLLIYFRPDLKDVASKQLDLVARLADQCLEEDIAFLVEPLSYPTEEKESPIRKERINQGGTSSKKFAEIKPGLVIETARQITALPIDVLKAEFPADIKFEQDEGKLLGLCQELNRASRLPWVLLSAGVDFESFKKQVEIACKAGASGFLAGRALWQEGAQIRSGDGRMNFFQNTAAPRLEKLAEIADNYGKPWYSRVEAENGKFAPVTEGWYRSY</sequence>
<comment type="similarity">
    <text evidence="1">Belongs to the aldolase LacD family.</text>
</comment>
<evidence type="ECO:0000313" key="3">
    <source>
        <dbReference type="EMBL" id="GAF68606.1"/>
    </source>
</evidence>
<proteinExistence type="inferred from homology"/>
<dbReference type="GO" id="GO:1902777">
    <property type="term" value="P:6-sulfoquinovose(1-) catabolic process"/>
    <property type="evidence" value="ECO:0007669"/>
    <property type="project" value="TreeGrafter"/>
</dbReference>
<dbReference type="InterPro" id="IPR013785">
    <property type="entry name" value="Aldolase_TIM"/>
</dbReference>
<gene>
    <name evidence="3" type="ORF">S01H1_10005</name>
</gene>
<keyword evidence="2" id="KW-0456">Lyase</keyword>
<dbReference type="NCBIfam" id="NF009498">
    <property type="entry name" value="PRK12858.1"/>
    <property type="match status" value="1"/>
</dbReference>
<dbReference type="EMBL" id="BARS01005109">
    <property type="protein sequence ID" value="GAF68606.1"/>
    <property type="molecule type" value="Genomic_DNA"/>
</dbReference>
<feature type="non-terminal residue" evidence="3">
    <location>
        <position position="1"/>
    </location>
</feature>
<reference evidence="3" key="1">
    <citation type="journal article" date="2014" name="Front. Microbiol.">
        <title>High frequency of phylogenetically diverse reductive dehalogenase-homologous genes in deep subseafloor sedimentary metagenomes.</title>
        <authorList>
            <person name="Kawai M."/>
            <person name="Futagami T."/>
            <person name="Toyoda A."/>
            <person name="Takaki Y."/>
            <person name="Nishi S."/>
            <person name="Hori S."/>
            <person name="Arai W."/>
            <person name="Tsubouchi T."/>
            <person name="Morono Y."/>
            <person name="Uchiyama I."/>
            <person name="Ito T."/>
            <person name="Fujiyama A."/>
            <person name="Inagaki F."/>
            <person name="Takami H."/>
        </authorList>
    </citation>
    <scope>NUCLEOTIDE SEQUENCE</scope>
    <source>
        <strain evidence="3">Expedition CK06-06</strain>
    </source>
</reference>
<protein>
    <recommendedName>
        <fullName evidence="4">Tagatose-bisphosphate aldolase</fullName>
    </recommendedName>
</protein>
<dbReference type="Gene3D" id="3.20.20.70">
    <property type="entry name" value="Aldolase class I"/>
    <property type="match status" value="1"/>
</dbReference>
<dbReference type="PANTHER" id="PTHR39340:SF1">
    <property type="entry name" value="SULFOFRUCTOSEPHOSPHATE ALDOLASE"/>
    <property type="match status" value="1"/>
</dbReference>
<dbReference type="Pfam" id="PF01791">
    <property type="entry name" value="DeoC"/>
    <property type="match status" value="1"/>
</dbReference>
<accession>X0S024</accession>
<evidence type="ECO:0000256" key="1">
    <source>
        <dbReference type="ARBA" id="ARBA00008679"/>
    </source>
</evidence>
<evidence type="ECO:0000256" key="2">
    <source>
        <dbReference type="ARBA" id="ARBA00023239"/>
    </source>
</evidence>
<dbReference type="InterPro" id="IPR050552">
    <property type="entry name" value="LacD_aldolase"/>
</dbReference>
<evidence type="ECO:0008006" key="4">
    <source>
        <dbReference type="Google" id="ProtNLM"/>
    </source>
</evidence>
<organism evidence="3">
    <name type="scientific">marine sediment metagenome</name>
    <dbReference type="NCBI Taxonomy" id="412755"/>
    <lineage>
        <taxon>unclassified sequences</taxon>
        <taxon>metagenomes</taxon>
        <taxon>ecological metagenomes</taxon>
    </lineage>
</organism>
<dbReference type="GO" id="GO:0061595">
    <property type="term" value="F:6-deoxy-6-sulfofructose-1-phosphate aldolase activity"/>
    <property type="evidence" value="ECO:0007669"/>
    <property type="project" value="TreeGrafter"/>
</dbReference>
<dbReference type="PANTHER" id="PTHR39340">
    <property type="entry name" value="SULFOFRUCTOSEPHOSPHATE ALDOLASE"/>
    <property type="match status" value="1"/>
</dbReference>
<dbReference type="SMART" id="SM01133">
    <property type="entry name" value="DeoC"/>
    <property type="match status" value="1"/>
</dbReference>
<dbReference type="AlphaFoldDB" id="X0S024"/>
<name>X0S024_9ZZZZ</name>